<protein>
    <recommendedName>
        <fullName evidence="11">Glutathione hydrolase proenzyme</fullName>
        <ecNumber evidence="11">2.3.2.2</ecNumber>
        <ecNumber evidence="11">3.4.19.13</ecNumber>
    </recommendedName>
    <component>
        <recommendedName>
            <fullName evidence="11">Glutathione hydrolase large chain</fullName>
        </recommendedName>
    </component>
    <component>
        <recommendedName>
            <fullName evidence="11">Glutathione hydrolase small chain</fullName>
        </recommendedName>
    </component>
</protein>
<evidence type="ECO:0000256" key="1">
    <source>
        <dbReference type="ARBA" id="ARBA00001049"/>
    </source>
</evidence>
<feature type="region of interest" description="Disordered" evidence="12">
    <location>
        <begin position="365"/>
        <end position="394"/>
    </location>
</feature>
<evidence type="ECO:0000256" key="9">
    <source>
        <dbReference type="PIRSR" id="PIRSR600101-1"/>
    </source>
</evidence>
<keyword evidence="15" id="KW-1185">Reference proteome</keyword>
<feature type="binding site" evidence="10">
    <location>
        <position position="103"/>
    </location>
    <ligand>
        <name>L-glutamate</name>
        <dbReference type="ChEBI" id="CHEBI:29985"/>
    </ligand>
</feature>
<feature type="compositionally biased region" description="Gly residues" evidence="12">
    <location>
        <begin position="610"/>
        <end position="621"/>
    </location>
</feature>
<name>A0A9X3MN16_9ACTN</name>
<feature type="active site" description="Nucleophile" evidence="9">
    <location>
        <position position="400"/>
    </location>
</feature>
<evidence type="ECO:0000256" key="10">
    <source>
        <dbReference type="PIRSR" id="PIRSR600101-2"/>
    </source>
</evidence>
<dbReference type="Gene3D" id="1.10.246.130">
    <property type="match status" value="1"/>
</dbReference>
<evidence type="ECO:0000313" key="14">
    <source>
        <dbReference type="EMBL" id="MDA0159130.1"/>
    </source>
</evidence>
<evidence type="ECO:0000256" key="12">
    <source>
        <dbReference type="SAM" id="MobiDB-lite"/>
    </source>
</evidence>
<feature type="chain" id="PRO_5040955220" description="Glutathione hydrolase proenzyme" evidence="13">
    <location>
        <begin position="26"/>
        <end position="646"/>
    </location>
</feature>
<comment type="catalytic activity">
    <reaction evidence="2 11">
        <text>glutathione + H2O = L-cysteinylglycine + L-glutamate</text>
        <dbReference type="Rhea" id="RHEA:28807"/>
        <dbReference type="ChEBI" id="CHEBI:15377"/>
        <dbReference type="ChEBI" id="CHEBI:29985"/>
        <dbReference type="ChEBI" id="CHEBI:57925"/>
        <dbReference type="ChEBI" id="CHEBI:61694"/>
        <dbReference type="EC" id="3.4.19.13"/>
    </reaction>
</comment>
<comment type="catalytic activity">
    <reaction evidence="1 11">
        <text>an S-substituted glutathione + H2O = an S-substituted L-cysteinylglycine + L-glutamate</text>
        <dbReference type="Rhea" id="RHEA:59468"/>
        <dbReference type="ChEBI" id="CHEBI:15377"/>
        <dbReference type="ChEBI" id="CHEBI:29985"/>
        <dbReference type="ChEBI" id="CHEBI:90779"/>
        <dbReference type="ChEBI" id="CHEBI:143103"/>
        <dbReference type="EC" id="3.4.19.13"/>
    </reaction>
</comment>
<proteinExistence type="inferred from homology"/>
<dbReference type="AlphaFoldDB" id="A0A9X3MN16"/>
<dbReference type="EC" id="3.4.19.13" evidence="11"/>
<dbReference type="PANTHER" id="PTHR43199">
    <property type="entry name" value="GLUTATHIONE HYDROLASE"/>
    <property type="match status" value="1"/>
</dbReference>
<dbReference type="InterPro" id="IPR043138">
    <property type="entry name" value="GGT_lsub"/>
</dbReference>
<dbReference type="InterPro" id="IPR029055">
    <property type="entry name" value="Ntn_hydrolases_N"/>
</dbReference>
<dbReference type="Proteomes" id="UP001149140">
    <property type="component" value="Unassembled WGS sequence"/>
</dbReference>
<keyword evidence="6 11" id="KW-0865">Zymogen</keyword>
<organism evidence="14 15">
    <name type="scientific">Solirubrobacter ginsenosidimutans</name>
    <dbReference type="NCBI Taxonomy" id="490573"/>
    <lineage>
        <taxon>Bacteria</taxon>
        <taxon>Bacillati</taxon>
        <taxon>Actinomycetota</taxon>
        <taxon>Thermoleophilia</taxon>
        <taxon>Solirubrobacterales</taxon>
        <taxon>Solirubrobacteraceae</taxon>
        <taxon>Solirubrobacter</taxon>
    </lineage>
</organism>
<dbReference type="GO" id="GO:0006751">
    <property type="term" value="P:glutathione catabolic process"/>
    <property type="evidence" value="ECO:0007669"/>
    <property type="project" value="UniProtKB-UniRule"/>
</dbReference>
<dbReference type="NCBIfam" id="TIGR00066">
    <property type="entry name" value="g_glut_trans"/>
    <property type="match status" value="1"/>
</dbReference>
<evidence type="ECO:0000256" key="6">
    <source>
        <dbReference type="ARBA" id="ARBA00023145"/>
    </source>
</evidence>
<dbReference type="InterPro" id="IPR000101">
    <property type="entry name" value="GGT_peptidase"/>
</dbReference>
<keyword evidence="7 11" id="KW-0012">Acyltransferase</keyword>
<keyword evidence="5 11" id="KW-0378">Hydrolase</keyword>
<evidence type="ECO:0000256" key="11">
    <source>
        <dbReference type="RuleBase" id="RU368036"/>
    </source>
</evidence>
<comment type="pathway">
    <text evidence="11">Sulfur metabolism; glutathione metabolism.</text>
</comment>
<comment type="caution">
    <text evidence="14">The sequence shown here is derived from an EMBL/GenBank/DDBJ whole genome shotgun (WGS) entry which is preliminary data.</text>
</comment>
<evidence type="ECO:0000256" key="5">
    <source>
        <dbReference type="ARBA" id="ARBA00022801"/>
    </source>
</evidence>
<evidence type="ECO:0000256" key="3">
    <source>
        <dbReference type="ARBA" id="ARBA00009381"/>
    </source>
</evidence>
<evidence type="ECO:0000256" key="4">
    <source>
        <dbReference type="ARBA" id="ARBA00022679"/>
    </source>
</evidence>
<comment type="PTM">
    <text evidence="11">Cleaved by autocatalysis into a large and a small subunit.</text>
</comment>
<evidence type="ECO:0000256" key="2">
    <source>
        <dbReference type="ARBA" id="ARBA00001089"/>
    </source>
</evidence>
<dbReference type="EMBL" id="JAPDOD010000002">
    <property type="protein sequence ID" value="MDA0159130.1"/>
    <property type="molecule type" value="Genomic_DNA"/>
</dbReference>
<comment type="similarity">
    <text evidence="3 11">Belongs to the gamma-glutamyltransferase family.</text>
</comment>
<keyword evidence="13" id="KW-0732">Signal</keyword>
<dbReference type="GO" id="GO:0036374">
    <property type="term" value="F:glutathione hydrolase activity"/>
    <property type="evidence" value="ECO:0007669"/>
    <property type="project" value="UniProtKB-UniRule"/>
</dbReference>
<gene>
    <name evidence="14" type="primary">ggt</name>
    <name evidence="14" type="ORF">OM076_02540</name>
</gene>
<sequence>MMRLRWLPVGAAMAVVALSAPPARAQDKQPTATGTGGAAASVDPLATNAAIDVLSRGGNAFDAAIAAASVLGVVEPYSCGIGGGGFMTIRDGRSGKITTLDSRETAPQKMVPNSFFINGVPPTDAQFPINRYSGLSTGVPGTPALWDYVLHRYGTYSLGRALAYGANVARKGFTVDQTFFDQTTPNAPYFDDVPSTAAIYLDADGTPHDVGTTVTNPDLAKTYELLGRYGTKRAFYRGPIGEAIVKAADTPPLAPTADHTWRPGLLEQNDLKHYNVIPREPVHINYRGNDIYGMPPASSGGTTDLEALNIMQSLPPAANSTETLYRYLEASRLAYADRNAFLGDPAFVDNPIAGLLDPGYAAQQASRIGPTAPPGPVAAGNPPTSAPGGSAASIDRVGSTTHLSVADKNGNVVSYTFTIEQTGGNGIVVPGYGFLLNNELTDFDITSPNLDAPNAVRGGKRPRSSIAPTIVTKGDKPFFTVGSPGGASIITTVLQTIVNRIDLGMSLPDSIAAPRASQRNSATTEAESSFVNSPDGQALLNTYKEAYRAPAGDEIGAATGIEFGQTAGGGHGGDGDHGGHGGHGDDGHGGHGGNDNGHGHGGPHGRAAGKKGGGNDHGGGSTLTFTAVAEPKRRGGGAAAVVKPGA</sequence>
<keyword evidence="11" id="KW-0317">Glutathione biosynthesis</keyword>
<reference evidence="14" key="1">
    <citation type="submission" date="2022-10" db="EMBL/GenBank/DDBJ databases">
        <title>The WGS of Solirubrobacter ginsenosidimutans DSM 21036.</title>
        <authorList>
            <person name="Jiang Z."/>
        </authorList>
    </citation>
    <scope>NUCLEOTIDE SEQUENCE</scope>
    <source>
        <strain evidence="14">DSM 21036</strain>
    </source>
</reference>
<comment type="subunit">
    <text evidence="11">This enzyme consists of two polypeptide chains, which are synthesized in precursor form from a single polypeptide.</text>
</comment>
<dbReference type="GO" id="GO:0103068">
    <property type="term" value="F:leukotriene C4 gamma-glutamyl transferase activity"/>
    <property type="evidence" value="ECO:0007669"/>
    <property type="project" value="UniProtKB-EC"/>
</dbReference>
<evidence type="ECO:0000313" key="15">
    <source>
        <dbReference type="Proteomes" id="UP001149140"/>
    </source>
</evidence>
<feature type="binding site" evidence="10">
    <location>
        <begin position="464"/>
        <end position="465"/>
    </location>
    <ligand>
        <name>L-glutamate</name>
        <dbReference type="ChEBI" id="CHEBI:29985"/>
    </ligand>
</feature>
<dbReference type="GO" id="GO:0006750">
    <property type="term" value="P:glutathione biosynthetic process"/>
    <property type="evidence" value="ECO:0007669"/>
    <property type="project" value="UniProtKB-KW"/>
</dbReference>
<feature type="compositionally biased region" description="Polar residues" evidence="12">
    <location>
        <begin position="517"/>
        <end position="535"/>
    </location>
</feature>
<accession>A0A9X3MN16</accession>
<dbReference type="Gene3D" id="3.60.20.40">
    <property type="match status" value="1"/>
</dbReference>
<dbReference type="SUPFAM" id="SSF56235">
    <property type="entry name" value="N-terminal nucleophile aminohydrolases (Ntn hydrolases)"/>
    <property type="match status" value="1"/>
</dbReference>
<evidence type="ECO:0000256" key="8">
    <source>
        <dbReference type="ARBA" id="ARBA00047417"/>
    </source>
</evidence>
<keyword evidence="4 11" id="KW-0808">Transferase</keyword>
<evidence type="ECO:0000256" key="13">
    <source>
        <dbReference type="SAM" id="SignalP"/>
    </source>
</evidence>
<dbReference type="EC" id="2.3.2.2" evidence="11"/>
<dbReference type="InterPro" id="IPR043137">
    <property type="entry name" value="GGT_ssub_C"/>
</dbReference>
<feature type="compositionally biased region" description="Gly residues" evidence="12">
    <location>
        <begin position="590"/>
        <end position="600"/>
    </location>
</feature>
<feature type="binding site" evidence="10">
    <location>
        <position position="486"/>
    </location>
    <ligand>
        <name>L-glutamate</name>
        <dbReference type="ChEBI" id="CHEBI:29985"/>
    </ligand>
</feature>
<feature type="compositionally biased region" description="Basic and acidic residues" evidence="12">
    <location>
        <begin position="573"/>
        <end position="589"/>
    </location>
</feature>
<dbReference type="InterPro" id="IPR051792">
    <property type="entry name" value="GGT_bact"/>
</dbReference>
<comment type="catalytic activity">
    <reaction evidence="8 11">
        <text>an N-terminal (5-L-glutamyl)-[peptide] + an alpha-amino acid = 5-L-glutamyl amino acid + an N-terminal L-alpha-aminoacyl-[peptide]</text>
        <dbReference type="Rhea" id="RHEA:23904"/>
        <dbReference type="Rhea" id="RHEA-COMP:9780"/>
        <dbReference type="Rhea" id="RHEA-COMP:9795"/>
        <dbReference type="ChEBI" id="CHEBI:77644"/>
        <dbReference type="ChEBI" id="CHEBI:78597"/>
        <dbReference type="ChEBI" id="CHEBI:78599"/>
        <dbReference type="ChEBI" id="CHEBI:78608"/>
        <dbReference type="EC" id="2.3.2.2"/>
    </reaction>
</comment>
<dbReference type="Pfam" id="PF01019">
    <property type="entry name" value="G_glu_transpept"/>
    <property type="match status" value="1"/>
</dbReference>
<dbReference type="PRINTS" id="PR01210">
    <property type="entry name" value="GGTRANSPTASE"/>
</dbReference>
<evidence type="ECO:0000256" key="7">
    <source>
        <dbReference type="ARBA" id="ARBA00023315"/>
    </source>
</evidence>
<dbReference type="PANTHER" id="PTHR43199:SF1">
    <property type="entry name" value="GLUTATHIONE HYDROLASE PROENZYME"/>
    <property type="match status" value="1"/>
</dbReference>
<feature type="region of interest" description="Disordered" evidence="12">
    <location>
        <begin position="513"/>
        <end position="535"/>
    </location>
</feature>
<feature type="region of interest" description="Disordered" evidence="12">
    <location>
        <begin position="562"/>
        <end position="646"/>
    </location>
</feature>
<feature type="binding site" evidence="10">
    <location>
        <position position="442"/>
    </location>
    <ligand>
        <name>L-glutamate</name>
        <dbReference type="ChEBI" id="CHEBI:29985"/>
    </ligand>
</feature>
<dbReference type="RefSeq" id="WP_270037802.1">
    <property type="nucleotide sequence ID" value="NZ_JAPDOD010000002.1"/>
</dbReference>
<feature type="signal peptide" evidence="13">
    <location>
        <begin position="1"/>
        <end position="25"/>
    </location>
</feature>